<evidence type="ECO:0000313" key="1">
    <source>
        <dbReference type="EMBL" id="MVM34740.1"/>
    </source>
</evidence>
<organism evidence="1 2">
    <name type="scientific">Spirosoma arboris</name>
    <dbReference type="NCBI Taxonomy" id="2682092"/>
    <lineage>
        <taxon>Bacteria</taxon>
        <taxon>Pseudomonadati</taxon>
        <taxon>Bacteroidota</taxon>
        <taxon>Cytophagia</taxon>
        <taxon>Cytophagales</taxon>
        <taxon>Cytophagaceae</taxon>
        <taxon>Spirosoma</taxon>
    </lineage>
</organism>
<accession>A0A7K1SLQ5</accession>
<dbReference type="Proteomes" id="UP000436006">
    <property type="component" value="Unassembled WGS sequence"/>
</dbReference>
<name>A0A7K1SLQ5_9BACT</name>
<comment type="caution">
    <text evidence="1">The sequence shown here is derived from an EMBL/GenBank/DDBJ whole genome shotgun (WGS) entry which is preliminary data.</text>
</comment>
<reference evidence="1 2" key="1">
    <citation type="submission" date="2019-12" db="EMBL/GenBank/DDBJ databases">
        <title>Spirosoma sp. HMF4905 genome sequencing and assembly.</title>
        <authorList>
            <person name="Kang H."/>
            <person name="Cha I."/>
            <person name="Kim H."/>
            <person name="Joh K."/>
        </authorList>
    </citation>
    <scope>NUCLEOTIDE SEQUENCE [LARGE SCALE GENOMIC DNA]</scope>
    <source>
        <strain evidence="1 2">HMF4905</strain>
    </source>
</reference>
<gene>
    <name evidence="1" type="ORF">GO755_32225</name>
</gene>
<sequence length="283" mass="33359">MKTYEYQVLRYLPDRVSGEFVNVGLVLFQAESRFVKAGFIRSVSRVSSFFPGLDGRNLQRRLRHLEAMLEGYADRLNIDRQVRLERPTNLESVTNRFLVKDDTALQFSEVKYGLDDDLELTFDELYDRMVENYTPEVSEDIRTDYDVWKKLYRPLFEKRNITDRLQAHKVTTAKDVIEFPYAWKNEIWHCYEPVTFDLKKSDSVKNKVYRWVGRLDELRTAEEPITLQLLAALPTDDPELMAFVLDKLDNKVFGSATVSVVKQQEAEQFTRQVHEEIIEHETK</sequence>
<dbReference type="RefSeq" id="WP_157589561.1">
    <property type="nucleotide sequence ID" value="NZ_WPIN01000018.1"/>
</dbReference>
<protein>
    <submittedName>
        <fullName evidence="1">DUF3037 domain-containing protein</fullName>
    </submittedName>
</protein>
<dbReference type="AlphaFoldDB" id="A0A7K1SLQ5"/>
<dbReference type="EMBL" id="WPIN01000018">
    <property type="protein sequence ID" value="MVM34740.1"/>
    <property type="molecule type" value="Genomic_DNA"/>
</dbReference>
<evidence type="ECO:0000313" key="2">
    <source>
        <dbReference type="Proteomes" id="UP000436006"/>
    </source>
</evidence>
<proteinExistence type="predicted"/>
<dbReference type="Pfam" id="PF11236">
    <property type="entry name" value="DUF3037"/>
    <property type="match status" value="1"/>
</dbReference>
<dbReference type="InterPro" id="IPR021398">
    <property type="entry name" value="DUF3037"/>
</dbReference>
<keyword evidence="2" id="KW-1185">Reference proteome</keyword>